<dbReference type="OMA" id="DMCVVKQ"/>
<evidence type="ECO:0000313" key="3">
    <source>
        <dbReference type="EMBL" id="EFN81810.1"/>
    </source>
</evidence>
<dbReference type="PANTHER" id="PTHR16442:SF1">
    <property type="entry name" value="RING FINGER PROTEIN 17"/>
    <property type="match status" value="1"/>
</dbReference>
<dbReference type="InterPro" id="IPR035437">
    <property type="entry name" value="SNase_OB-fold_sf"/>
</dbReference>
<evidence type="ECO:0000259" key="2">
    <source>
        <dbReference type="PROSITE" id="PS50304"/>
    </source>
</evidence>
<dbReference type="SUPFAM" id="SSF63748">
    <property type="entry name" value="Tudor/PWWP/MBT"/>
    <property type="match status" value="4"/>
</dbReference>
<protein>
    <submittedName>
        <fullName evidence="3">RING finger protein 17</fullName>
    </submittedName>
</protein>
<keyword evidence="4" id="KW-1185">Reference proteome</keyword>
<feature type="domain" description="Tudor" evidence="2">
    <location>
        <begin position="588"/>
        <end position="647"/>
    </location>
</feature>
<name>E2BR77_HARSA</name>
<dbReference type="Gene3D" id="2.30.30.140">
    <property type="match status" value="4"/>
</dbReference>
<dbReference type="PROSITE" id="PS50304">
    <property type="entry name" value="TUDOR"/>
    <property type="match status" value="2"/>
</dbReference>
<dbReference type="OrthoDB" id="5800423at2759"/>
<dbReference type="Proteomes" id="UP000008237">
    <property type="component" value="Unassembled WGS sequence"/>
</dbReference>
<dbReference type="GO" id="GO:0005737">
    <property type="term" value="C:cytoplasm"/>
    <property type="evidence" value="ECO:0007669"/>
    <property type="project" value="UniProtKB-ARBA"/>
</dbReference>
<dbReference type="PANTHER" id="PTHR16442">
    <property type="entry name" value="RING FINGER PROTEIN 17"/>
    <property type="match status" value="1"/>
</dbReference>
<evidence type="ECO:0000313" key="4">
    <source>
        <dbReference type="Proteomes" id="UP000008237"/>
    </source>
</evidence>
<dbReference type="CDD" id="cd20379">
    <property type="entry name" value="Tudor_dTUD-like"/>
    <property type="match status" value="1"/>
</dbReference>
<dbReference type="EMBL" id="GL449906">
    <property type="protein sequence ID" value="EFN81810.1"/>
    <property type="molecule type" value="Genomic_DNA"/>
</dbReference>
<dbReference type="InParanoid" id="E2BR77"/>
<dbReference type="AlphaFoldDB" id="E2BR77"/>
<accession>E2BR77</accession>
<proteinExistence type="predicted"/>
<feature type="domain" description="Tudor" evidence="2">
    <location>
        <begin position="413"/>
        <end position="471"/>
    </location>
</feature>
<dbReference type="Gene3D" id="2.40.50.90">
    <property type="match status" value="2"/>
</dbReference>
<evidence type="ECO:0000256" key="1">
    <source>
        <dbReference type="SAM" id="Coils"/>
    </source>
</evidence>
<dbReference type="InterPro" id="IPR002999">
    <property type="entry name" value="Tudor"/>
</dbReference>
<reference evidence="3 4" key="1">
    <citation type="journal article" date="2010" name="Science">
        <title>Genomic comparison of the ants Camponotus floridanus and Harpegnathos saltator.</title>
        <authorList>
            <person name="Bonasio R."/>
            <person name="Zhang G."/>
            <person name="Ye C."/>
            <person name="Mutti N.S."/>
            <person name="Fang X."/>
            <person name="Qin N."/>
            <person name="Donahue G."/>
            <person name="Yang P."/>
            <person name="Li Q."/>
            <person name="Li C."/>
            <person name="Zhang P."/>
            <person name="Huang Z."/>
            <person name="Berger S.L."/>
            <person name="Reinberg D."/>
            <person name="Wang J."/>
            <person name="Liebig J."/>
        </authorList>
    </citation>
    <scope>NUCLEOTIDE SEQUENCE [LARGE SCALE GENOMIC DNA]</scope>
    <source>
        <strain evidence="3 4">R22 G/1</strain>
    </source>
</reference>
<feature type="coiled-coil region" evidence="1">
    <location>
        <begin position="14"/>
        <end position="49"/>
    </location>
</feature>
<sequence length="1195" mass="137149">MIITKHFARLHGVLQNLEAELMNQLQQRRNSLKNNLAEVEVQLRAHEEQLNIAVTMASYAANNFDKVDMRNAIKVLSEMADLPCHVIRNNYIEDEAMSFTIDEEIIPLMENHCTLQVPQVSRYQLVRTEVLPEDYVLEPVAKDFIGKDVNKHQVEVTHIVSPSLFFVRYLSSKAKFIQLEKDLQAYAETCENNSVELQQDDMCVVKQLVKYSWNRGRVIAVNTSNSFETTYDIFYIDYGYKEQHVTNSRIWNIKDEHLKLKPQAIQCCLHGIVPLKNTWTNKSTKDFIKLLRDVSVFMHIVKHNTDILHVDICTTSSKDNSMGPQSICNAMIFMKHARSNTSTAQMRLANIAYAYQREELMLNKVTSVVITHVKSPAKIYVSKKGQRQVEYMKLLDELNEYCENNTEPPIISTPKEGLPCIAQYLDDIWHRCEIVKIISKDEVEVFYVDLGHTITLSCDLLRMIPYKYTQYKAQAIRIALMYVSPDPDGKWKTEAIDTLSNIFDGVISVNVIPRKKINDGYVGCMNLAGISDEEETIKDPFKMEVCIKRLVTPDCIYVAQTDHKESNENLITAMQQFYNSYCSEARDNWAENALCAVYSAKDKSYFRAQILKIKSPTEVLVYFCDIGIDETVTMKDIQVLHPKFTKQPAHCFKVKLAGILPCGGSSIWPSLSCSTLTDIIRTNSRCKFYITKLVQQETCDNVIPVELWVKQIKIPGPLAPSKVEINSVNRMLVENGVALPIKDYFSKTDSVLVLEFKRQLLNSHRLVSSDEQNDIQWINKNACRSVNCKIDDSSTSSENELLDQNISAGISEKKLDCSKMQSDWLPPVEIVEEVFHAIPTYVDNDGAVYLHSLKQKYKYLSDMKIKIEPKEWNNAIHEEKAPDSTSSSVRNSAVEEITDNVTIADTSQKSLKSETQEVMLKENVISGTLAETAEESKYNDDKGLTDFQNISWPDIFIADDFVISSTPQNESLEEENFFSGYKSLSIPQDTKYIEVILCCNINSTTSYAQLAENDDDIFSHVLHDYYLQYEAIMLDIQKNASSRPLIKFFKNYTPCIAKFTDDQWYRCIITQSEKSSDNQSVDVMLHYIDYGNNEHKMLDLSIENHDLRVPKQEWIEVPAMAIECKFWNLEFVSDDIDLLASQLDKIYNTAVVARVKEIRDNMMVAEIYEDKTCQKLLYAHLIDEGLYQYKKSKDD</sequence>
<dbReference type="SMART" id="SM00333">
    <property type="entry name" value="TUDOR"/>
    <property type="match status" value="4"/>
</dbReference>
<keyword evidence="1" id="KW-0175">Coiled coil</keyword>
<dbReference type="STRING" id="610380.E2BR77"/>
<gene>
    <name evidence="3" type="ORF">EAI_08074</name>
</gene>
<organism evidence="4">
    <name type="scientific">Harpegnathos saltator</name>
    <name type="common">Jerdon's jumping ant</name>
    <dbReference type="NCBI Taxonomy" id="610380"/>
    <lineage>
        <taxon>Eukaryota</taxon>
        <taxon>Metazoa</taxon>
        <taxon>Ecdysozoa</taxon>
        <taxon>Arthropoda</taxon>
        <taxon>Hexapoda</taxon>
        <taxon>Insecta</taxon>
        <taxon>Pterygota</taxon>
        <taxon>Neoptera</taxon>
        <taxon>Endopterygota</taxon>
        <taxon>Hymenoptera</taxon>
        <taxon>Apocrita</taxon>
        <taxon>Aculeata</taxon>
        <taxon>Formicoidea</taxon>
        <taxon>Formicidae</taxon>
        <taxon>Ponerinae</taxon>
        <taxon>Ponerini</taxon>
        <taxon>Harpegnathos</taxon>
    </lineage>
</organism>
<dbReference type="Pfam" id="PF00567">
    <property type="entry name" value="TUDOR"/>
    <property type="match status" value="4"/>
</dbReference>